<dbReference type="Proteomes" id="UP000589716">
    <property type="component" value="Unassembled WGS sequence"/>
</dbReference>
<sequence>MTALAVAVALSACGGGDDDDDNPLGINAVKVVGDSLSDSGTFAGVPGGPRIASVQGSADEPHVLWVERIAKAYDVKPLCPVYKFNGQTFTPNTQPGCTNYAIGGARINNPASAGGAAAPLSIVKQLQDAGAAGWSAKDLVLVDGGGNDAADLVGRTSPVAIRWMPLPFGGLVSPLLDTFTLGQQWALGGDTPEQRRAQGGTYYMQALADHFVGVIKAQALDKGAKQVVVANIPTITYTPRFQAVLAQIEGAAGAQVRAQSEALFKGWISTFNQRLAANFGGEPRVQVIDLASRFADQVTNPARYGLSNATLPVCGAEWITVVPHRPLGECTAAALSATTPPPGAPTGASWWQRFMFSDGFHPTPYGHQLFAEQVMDVLDEVDWY</sequence>
<name>A0A853IVH1_9BURK</name>
<evidence type="ECO:0000313" key="1">
    <source>
        <dbReference type="EMBL" id="NZA02021.1"/>
    </source>
</evidence>
<keyword evidence="2" id="KW-1185">Reference proteome</keyword>
<gene>
    <name evidence="1" type="ORF">H0I39_10155</name>
</gene>
<accession>A0A853IVH1</accession>
<dbReference type="GO" id="GO:0016788">
    <property type="term" value="F:hydrolase activity, acting on ester bonds"/>
    <property type="evidence" value="ECO:0007669"/>
    <property type="project" value="InterPro"/>
</dbReference>
<reference evidence="1 2" key="1">
    <citation type="submission" date="2020-07" db="EMBL/GenBank/DDBJ databases">
        <authorList>
            <person name="Maaloum M."/>
        </authorList>
    </citation>
    <scope>NUCLEOTIDE SEQUENCE [LARGE SCALE GENOMIC DNA]</scope>
    <source>
        <strain evidence="1 2">GCS-AN-3</strain>
    </source>
</reference>
<protein>
    <submittedName>
        <fullName evidence="1">Phospholipase</fullName>
    </submittedName>
</protein>
<dbReference type="SUPFAM" id="SSF52266">
    <property type="entry name" value="SGNH hydrolase"/>
    <property type="match status" value="1"/>
</dbReference>
<dbReference type="Gene3D" id="3.40.50.1110">
    <property type="entry name" value="SGNH hydrolase"/>
    <property type="match status" value="1"/>
</dbReference>
<evidence type="ECO:0000313" key="2">
    <source>
        <dbReference type="Proteomes" id="UP000589716"/>
    </source>
</evidence>
<dbReference type="EMBL" id="JACCKX010000001">
    <property type="protein sequence ID" value="NZA02021.1"/>
    <property type="molecule type" value="Genomic_DNA"/>
</dbReference>
<dbReference type="InterPro" id="IPR036514">
    <property type="entry name" value="SGNH_hydro_sf"/>
</dbReference>
<dbReference type="AlphaFoldDB" id="A0A853IVH1"/>
<dbReference type="CDD" id="cd01847">
    <property type="entry name" value="Triacylglycerol_lipase_like"/>
    <property type="match status" value="1"/>
</dbReference>
<dbReference type="Pfam" id="PF00657">
    <property type="entry name" value="Lipase_GDSL"/>
    <property type="match status" value="1"/>
</dbReference>
<organism evidence="1 2">
    <name type="scientific">Ottowia beijingensis</name>
    <dbReference type="NCBI Taxonomy" id="1207057"/>
    <lineage>
        <taxon>Bacteria</taxon>
        <taxon>Pseudomonadati</taxon>
        <taxon>Pseudomonadota</taxon>
        <taxon>Betaproteobacteria</taxon>
        <taxon>Burkholderiales</taxon>
        <taxon>Comamonadaceae</taxon>
        <taxon>Ottowia</taxon>
    </lineage>
</organism>
<proteinExistence type="predicted"/>
<dbReference type="InterPro" id="IPR001087">
    <property type="entry name" value="GDSL"/>
</dbReference>
<comment type="caution">
    <text evidence="1">The sequence shown here is derived from an EMBL/GenBank/DDBJ whole genome shotgun (WGS) entry which is preliminary data.</text>
</comment>